<dbReference type="SUPFAM" id="SSF141259">
    <property type="entry name" value="CarD-like"/>
    <property type="match status" value="1"/>
</dbReference>
<sequence length="183" mass="19442">MSVATASVDTAAPSPGEVLTHPVHGPVRIVSTCTRCVRGTDREYVDMEVIGDEMRISVPADGKDVIGLRAVLEEKEIAELVEQLSEPIEPPAKKASWAHRIKSLTMQLQSGRLSDRIDVIRGILGDSGGTPSSLAERNLLKQAIAPLAAEIAIARSITLEEADQLLQDTAERAVELGATGDAA</sequence>
<evidence type="ECO:0000313" key="3">
    <source>
        <dbReference type="EMBL" id="MBP2382048.1"/>
    </source>
</evidence>
<dbReference type="InterPro" id="IPR042215">
    <property type="entry name" value="CarD-like_C"/>
</dbReference>
<dbReference type="Pfam" id="PF02559">
    <property type="entry name" value="CarD_TRCF_RID"/>
    <property type="match status" value="1"/>
</dbReference>
<dbReference type="InterPro" id="IPR052531">
    <property type="entry name" value="CarD-like_regulator"/>
</dbReference>
<dbReference type="RefSeq" id="WP_209901660.1">
    <property type="nucleotide sequence ID" value="NZ_BAAAJW010000011.1"/>
</dbReference>
<dbReference type="Pfam" id="PF21095">
    <property type="entry name" value="CarD_C"/>
    <property type="match status" value="1"/>
</dbReference>
<keyword evidence="4" id="KW-1185">Reference proteome</keyword>
<dbReference type="EMBL" id="JAGIOD010000001">
    <property type="protein sequence ID" value="MBP2382048.1"/>
    <property type="molecule type" value="Genomic_DNA"/>
</dbReference>
<gene>
    <name evidence="3" type="ORF">JOF43_002005</name>
</gene>
<accession>A0ABS4X0Q6</accession>
<dbReference type="Proteomes" id="UP001519290">
    <property type="component" value="Unassembled WGS sequence"/>
</dbReference>
<dbReference type="SMART" id="SM01058">
    <property type="entry name" value="CarD_TRCF"/>
    <property type="match status" value="1"/>
</dbReference>
<name>A0ABS4X0Q6_9MICO</name>
<dbReference type="Gene3D" id="1.20.58.1290">
    <property type="entry name" value="CarD-like, C-terminal domain"/>
    <property type="match status" value="1"/>
</dbReference>
<evidence type="ECO:0000256" key="1">
    <source>
        <dbReference type="SAM" id="MobiDB-lite"/>
    </source>
</evidence>
<protein>
    <submittedName>
        <fullName evidence="3">CarD family transcriptional regulator</fullName>
    </submittedName>
</protein>
<evidence type="ECO:0000259" key="2">
    <source>
        <dbReference type="SMART" id="SM01058"/>
    </source>
</evidence>
<comment type="caution">
    <text evidence="3">The sequence shown here is derived from an EMBL/GenBank/DDBJ whole genome shotgun (WGS) entry which is preliminary data.</text>
</comment>
<dbReference type="InterPro" id="IPR003711">
    <property type="entry name" value="CarD-like/TRCF_RID"/>
</dbReference>
<dbReference type="InterPro" id="IPR048792">
    <property type="entry name" value="CarD_C"/>
</dbReference>
<feature type="domain" description="CarD-like/TRCF RNAP-interacting" evidence="2">
    <location>
        <begin position="12"/>
        <end position="124"/>
    </location>
</feature>
<proteinExistence type="predicted"/>
<dbReference type="InterPro" id="IPR036101">
    <property type="entry name" value="CarD-like/TRCF_RID_sf"/>
</dbReference>
<evidence type="ECO:0000313" key="4">
    <source>
        <dbReference type="Proteomes" id="UP001519290"/>
    </source>
</evidence>
<reference evidence="3 4" key="1">
    <citation type="submission" date="2021-03" db="EMBL/GenBank/DDBJ databases">
        <title>Sequencing the genomes of 1000 actinobacteria strains.</title>
        <authorList>
            <person name="Klenk H.-P."/>
        </authorList>
    </citation>
    <scope>NUCLEOTIDE SEQUENCE [LARGE SCALE GENOMIC DNA]</scope>
    <source>
        <strain evidence="3 4">DSM 14566</strain>
    </source>
</reference>
<dbReference type="PANTHER" id="PTHR38447:SF1">
    <property type="entry name" value="RNA POLYMERASE-BINDING TRANSCRIPTION FACTOR CARD"/>
    <property type="match status" value="1"/>
</dbReference>
<organism evidence="3 4">
    <name type="scientific">Brachybacterium sacelli</name>
    <dbReference type="NCBI Taxonomy" id="173364"/>
    <lineage>
        <taxon>Bacteria</taxon>
        <taxon>Bacillati</taxon>
        <taxon>Actinomycetota</taxon>
        <taxon>Actinomycetes</taxon>
        <taxon>Micrococcales</taxon>
        <taxon>Dermabacteraceae</taxon>
        <taxon>Brachybacterium</taxon>
    </lineage>
</organism>
<feature type="region of interest" description="Disordered" evidence="1">
    <location>
        <begin position="1"/>
        <end position="21"/>
    </location>
</feature>
<dbReference type="PANTHER" id="PTHR38447">
    <property type="entry name" value="TRANSCRIPTION FACTOR YDEB-RELATED"/>
    <property type="match status" value="1"/>
</dbReference>
<dbReference type="Gene3D" id="2.40.10.170">
    <property type="match status" value="1"/>
</dbReference>